<comment type="cofactor">
    <cofactor evidence="3">
        <name>FAD</name>
        <dbReference type="ChEBI" id="CHEBI:57692"/>
    </cofactor>
    <text evidence="3">Binds 1 FAD per dimer.</text>
</comment>
<keyword evidence="2" id="KW-0813">Transport</keyword>
<evidence type="ECO:0000256" key="2">
    <source>
        <dbReference type="ARBA" id="ARBA00022982"/>
    </source>
</evidence>
<dbReference type="Pfam" id="PF00766">
    <property type="entry name" value="ETF_alpha"/>
    <property type="match status" value="1"/>
</dbReference>
<accession>A0A0S7BZT1</accession>
<dbReference type="RefSeq" id="WP_062042302.1">
    <property type="nucleotide sequence ID" value="NZ_DF968182.1"/>
</dbReference>
<evidence type="ECO:0000256" key="3">
    <source>
        <dbReference type="PIRSR" id="PIRSR000089-1"/>
    </source>
</evidence>
<proteinExistence type="inferred from homology"/>
<dbReference type="STRING" id="1678841.TBC1_112252"/>
<dbReference type="InterPro" id="IPR014731">
    <property type="entry name" value="ETF_asu_C"/>
</dbReference>
<gene>
    <name evidence="5" type="ORF">TBC1_112252</name>
</gene>
<dbReference type="InterPro" id="IPR014729">
    <property type="entry name" value="Rossmann-like_a/b/a_fold"/>
</dbReference>
<dbReference type="SUPFAM" id="SSF52467">
    <property type="entry name" value="DHS-like NAD/FAD-binding domain"/>
    <property type="match status" value="1"/>
</dbReference>
<dbReference type="SMART" id="SM00893">
    <property type="entry name" value="ETF"/>
    <property type="match status" value="1"/>
</dbReference>
<evidence type="ECO:0000259" key="4">
    <source>
        <dbReference type="SMART" id="SM00893"/>
    </source>
</evidence>
<keyword evidence="2" id="KW-0249">Electron transport</keyword>
<dbReference type="SUPFAM" id="SSF52402">
    <property type="entry name" value="Adenine nucleotide alpha hydrolases-like"/>
    <property type="match status" value="1"/>
</dbReference>
<dbReference type="GO" id="GO:0033539">
    <property type="term" value="P:fatty acid beta-oxidation using acyl-CoA dehydrogenase"/>
    <property type="evidence" value="ECO:0007669"/>
    <property type="project" value="TreeGrafter"/>
</dbReference>
<dbReference type="OrthoDB" id="9770286at2"/>
<dbReference type="PATRIC" id="fig|1678841.3.peg.2523"/>
<evidence type="ECO:0000313" key="5">
    <source>
        <dbReference type="EMBL" id="GAP44091.1"/>
    </source>
</evidence>
<dbReference type="Gene3D" id="3.40.50.620">
    <property type="entry name" value="HUPs"/>
    <property type="match status" value="1"/>
</dbReference>
<name>A0A0S7BZT1_9BACT</name>
<dbReference type="GO" id="GO:0050660">
    <property type="term" value="F:flavin adenine dinucleotide binding"/>
    <property type="evidence" value="ECO:0007669"/>
    <property type="project" value="InterPro"/>
</dbReference>
<feature type="binding site" evidence="3">
    <location>
        <begin position="231"/>
        <end position="232"/>
    </location>
    <ligand>
        <name>FAD</name>
        <dbReference type="ChEBI" id="CHEBI:57692"/>
    </ligand>
</feature>
<dbReference type="PIRSF" id="PIRSF000089">
    <property type="entry name" value="Electra_flavoP_a"/>
    <property type="match status" value="1"/>
</dbReference>
<keyword evidence="3" id="KW-0285">Flavoprotein</keyword>
<dbReference type="Gene3D" id="3.40.50.1220">
    <property type="entry name" value="TPP-binding domain"/>
    <property type="match status" value="1"/>
</dbReference>
<dbReference type="InterPro" id="IPR014730">
    <property type="entry name" value="ETF_a/b_N"/>
</dbReference>
<organism evidence="5">
    <name type="scientific">Lentimicrobium saccharophilum</name>
    <dbReference type="NCBI Taxonomy" id="1678841"/>
    <lineage>
        <taxon>Bacteria</taxon>
        <taxon>Pseudomonadati</taxon>
        <taxon>Bacteroidota</taxon>
        <taxon>Bacteroidia</taxon>
        <taxon>Bacteroidales</taxon>
        <taxon>Lentimicrobiaceae</taxon>
        <taxon>Lentimicrobium</taxon>
    </lineage>
</organism>
<feature type="binding site" evidence="3">
    <location>
        <position position="206"/>
    </location>
    <ligand>
        <name>FAD</name>
        <dbReference type="ChEBI" id="CHEBI:57692"/>
    </ligand>
</feature>
<feature type="binding site" evidence="3">
    <location>
        <position position="283"/>
    </location>
    <ligand>
        <name>FAD</name>
        <dbReference type="ChEBI" id="CHEBI:57692"/>
    </ligand>
</feature>
<evidence type="ECO:0000256" key="1">
    <source>
        <dbReference type="ARBA" id="ARBA00005817"/>
    </source>
</evidence>
<comment type="similarity">
    <text evidence="1">Belongs to the ETF alpha-subunit/FixB family.</text>
</comment>
<reference evidence="5" key="1">
    <citation type="journal article" date="2015" name="Genome Announc.">
        <title>Draft Genome Sequence of Bacteroidales Strain TBC1, a Novel Isolate from a Methanogenic Wastewater Treatment System.</title>
        <authorList>
            <person name="Tourlousse D.M."/>
            <person name="Matsuura N."/>
            <person name="Sun L."/>
            <person name="Toyonaga M."/>
            <person name="Kuroda K."/>
            <person name="Ohashi A."/>
            <person name="Cruz R."/>
            <person name="Yamaguchi T."/>
            <person name="Sekiguchi Y."/>
        </authorList>
    </citation>
    <scope>NUCLEOTIDE SEQUENCE [LARGE SCALE GENOMIC DNA]</scope>
    <source>
        <strain evidence="5">TBC1</strain>
    </source>
</reference>
<feature type="domain" description="Electron transfer flavoprotein alpha/beta-subunit N-terminal" evidence="4">
    <location>
        <begin position="3"/>
        <end position="188"/>
    </location>
</feature>
<dbReference type="GO" id="GO:0009055">
    <property type="term" value="F:electron transfer activity"/>
    <property type="evidence" value="ECO:0007669"/>
    <property type="project" value="InterPro"/>
</dbReference>
<keyword evidence="3" id="KW-0274">FAD</keyword>
<dbReference type="InterPro" id="IPR029035">
    <property type="entry name" value="DHS-like_NAD/FAD-binding_dom"/>
</dbReference>
<evidence type="ECO:0000313" key="6">
    <source>
        <dbReference type="Proteomes" id="UP000053091"/>
    </source>
</evidence>
<dbReference type="Proteomes" id="UP000053091">
    <property type="component" value="Unassembled WGS sequence"/>
</dbReference>
<feature type="binding site" evidence="3">
    <location>
        <begin position="262"/>
        <end position="269"/>
    </location>
    <ligand>
        <name>FAD</name>
        <dbReference type="ChEBI" id="CHEBI:57692"/>
    </ligand>
</feature>
<dbReference type="PANTHER" id="PTHR43153:SF1">
    <property type="entry name" value="ELECTRON TRANSFER FLAVOPROTEIN SUBUNIT ALPHA, MITOCHONDRIAL"/>
    <property type="match status" value="1"/>
</dbReference>
<dbReference type="PANTHER" id="PTHR43153">
    <property type="entry name" value="ELECTRON TRANSFER FLAVOPROTEIN ALPHA"/>
    <property type="match status" value="1"/>
</dbReference>
<keyword evidence="6" id="KW-1185">Reference proteome</keyword>
<dbReference type="AlphaFoldDB" id="A0A0S7BZT1"/>
<protein>
    <submittedName>
        <fullName evidence="5">Electron transfer flavoprotein alpha subunit apoprotein</fullName>
    </submittedName>
</protein>
<dbReference type="EMBL" id="DF968182">
    <property type="protein sequence ID" value="GAP44091.1"/>
    <property type="molecule type" value="Genomic_DNA"/>
</dbReference>
<sequence>MSVLVYIENWNGKFKKSTCELVSYGKRLANGLGGSLTLLSIGRVAEDELKNLGAYGAGKILSAETDAPLDDKAYASLIASAAQNSGATLVVMAHNVTGKALAPRVAVRLNAGLVSAVNGLPVSYQPFVVNRKAFSGKSLMQAEITSDIKVITLSQNTAGIEPFAGNAAVETMDASAVTSGISVLSTEVQTGKILLSEADVVVSGGRGMRSADNWKPLEELAGVLGAATACSRPVSDEGWRPHHEHVGQTGKVVAPNLYFALGISGAIQHLAGISSSKVIVAVNKDPEAPIFSAADYGIVGDLQTVLPKMTEAFRKLKASS</sequence>
<dbReference type="InterPro" id="IPR001308">
    <property type="entry name" value="ETF_a/FixB"/>
</dbReference>
<dbReference type="Pfam" id="PF01012">
    <property type="entry name" value="ETF"/>
    <property type="match status" value="1"/>
</dbReference>